<keyword evidence="5" id="KW-0067">ATP-binding</keyword>
<sequence length="164" mass="18996">MLSDFGEARFGQKSYTGVIQPVPYRAPEVIFGMPWDEKVDIWSVGVMMWDMMEGKNLIRTLPDAEAETEPVYDDQLAHMVALLGPPPADFLKRCPAEKASKYFDEQGMWIGEVAIPDDSFEKAEERLEGEERTKFLEFVRLVVRWKPEDRLSASELLQHDWLRK</sequence>
<evidence type="ECO:0000256" key="3">
    <source>
        <dbReference type="ARBA" id="ARBA00022741"/>
    </source>
</evidence>
<comment type="caution">
    <text evidence="7">The sequence shown here is derived from an EMBL/GenBank/DDBJ whole genome shotgun (WGS) entry which is preliminary data.</text>
</comment>
<dbReference type="PANTHER" id="PTHR24058">
    <property type="entry name" value="DUAL SPECIFICITY PROTEIN KINASE"/>
    <property type="match status" value="1"/>
</dbReference>
<reference evidence="7" key="1">
    <citation type="submission" date="2014-01" db="EMBL/GenBank/DDBJ databases">
        <title>The genome of the white-rot fungus Pycnoporus cinnabarinus: a basidiomycete model with a versatile arsenal for lignocellulosic biomass breakdown.</title>
        <authorList>
            <person name="Levasseur A."/>
            <person name="Lomascolo A."/>
            <person name="Ruiz-Duenas F.J."/>
            <person name="Uzan E."/>
            <person name="Piumi F."/>
            <person name="Kues U."/>
            <person name="Ram A.F.J."/>
            <person name="Murat C."/>
            <person name="Haon M."/>
            <person name="Benoit I."/>
            <person name="Arfi Y."/>
            <person name="Chevret D."/>
            <person name="Drula E."/>
            <person name="Kwon M.J."/>
            <person name="Gouret P."/>
            <person name="Lesage-Meessen L."/>
            <person name="Lombard V."/>
            <person name="Mariette J."/>
            <person name="Noirot C."/>
            <person name="Park J."/>
            <person name="Patyshakuliyeva A."/>
            <person name="Wieneger R.A.B."/>
            <person name="Wosten H.A.B."/>
            <person name="Martin F."/>
            <person name="Coutinho P.M."/>
            <person name="de Vries R."/>
            <person name="Martinez A.T."/>
            <person name="Klopp C."/>
            <person name="Pontarotti P."/>
            <person name="Henrissat B."/>
            <person name="Record E."/>
        </authorList>
    </citation>
    <scope>NUCLEOTIDE SEQUENCE [LARGE SCALE GENOMIC DNA]</scope>
    <source>
        <strain evidence="7">BRFM137</strain>
    </source>
</reference>
<dbReference type="STRING" id="5643.A0A060SQR1"/>
<dbReference type="InterPro" id="IPR011009">
    <property type="entry name" value="Kinase-like_dom_sf"/>
</dbReference>
<dbReference type="OrthoDB" id="5979581at2759"/>
<dbReference type="HOGENOM" id="CLU_000288_81_11_1"/>
<keyword evidence="4" id="KW-0418">Kinase</keyword>
<dbReference type="Proteomes" id="UP000029665">
    <property type="component" value="Unassembled WGS sequence"/>
</dbReference>
<evidence type="ECO:0000256" key="4">
    <source>
        <dbReference type="ARBA" id="ARBA00022777"/>
    </source>
</evidence>
<feature type="domain" description="Protein kinase" evidence="6">
    <location>
        <begin position="1"/>
        <end position="162"/>
    </location>
</feature>
<protein>
    <recommendedName>
        <fullName evidence="6">Protein kinase domain-containing protein</fullName>
    </recommendedName>
</protein>
<keyword evidence="8" id="KW-1185">Reference proteome</keyword>
<dbReference type="OMA" id="FRAMDEN"/>
<evidence type="ECO:0000313" key="8">
    <source>
        <dbReference type="Proteomes" id="UP000029665"/>
    </source>
</evidence>
<dbReference type="Gene3D" id="1.10.510.10">
    <property type="entry name" value="Transferase(Phosphotransferase) domain 1"/>
    <property type="match status" value="1"/>
</dbReference>
<keyword evidence="2" id="KW-0808">Transferase</keyword>
<dbReference type="GO" id="GO:0004674">
    <property type="term" value="F:protein serine/threonine kinase activity"/>
    <property type="evidence" value="ECO:0007669"/>
    <property type="project" value="UniProtKB-KW"/>
</dbReference>
<evidence type="ECO:0000313" key="7">
    <source>
        <dbReference type="EMBL" id="CDO76862.1"/>
    </source>
</evidence>
<dbReference type="GO" id="GO:0005524">
    <property type="term" value="F:ATP binding"/>
    <property type="evidence" value="ECO:0007669"/>
    <property type="project" value="UniProtKB-KW"/>
</dbReference>
<dbReference type="EMBL" id="CCBP010000416">
    <property type="protein sequence ID" value="CDO76862.1"/>
    <property type="molecule type" value="Genomic_DNA"/>
</dbReference>
<organism evidence="7 8">
    <name type="scientific">Pycnoporus cinnabarinus</name>
    <name type="common">Cinnabar-red polypore</name>
    <name type="synonym">Trametes cinnabarina</name>
    <dbReference type="NCBI Taxonomy" id="5643"/>
    <lineage>
        <taxon>Eukaryota</taxon>
        <taxon>Fungi</taxon>
        <taxon>Dikarya</taxon>
        <taxon>Basidiomycota</taxon>
        <taxon>Agaricomycotina</taxon>
        <taxon>Agaricomycetes</taxon>
        <taxon>Polyporales</taxon>
        <taxon>Polyporaceae</taxon>
        <taxon>Trametes</taxon>
    </lineage>
</organism>
<proteinExistence type="predicted"/>
<keyword evidence="1" id="KW-0723">Serine/threonine-protein kinase</keyword>
<evidence type="ECO:0000259" key="6">
    <source>
        <dbReference type="PROSITE" id="PS50011"/>
    </source>
</evidence>
<dbReference type="SUPFAM" id="SSF56112">
    <property type="entry name" value="Protein kinase-like (PK-like)"/>
    <property type="match status" value="1"/>
</dbReference>
<accession>A0A060SQR1</accession>
<evidence type="ECO:0000256" key="2">
    <source>
        <dbReference type="ARBA" id="ARBA00022679"/>
    </source>
</evidence>
<name>A0A060SQR1_PYCCI</name>
<dbReference type="InterPro" id="IPR050494">
    <property type="entry name" value="Ser_Thr_dual-spec_kinase"/>
</dbReference>
<keyword evidence="3" id="KW-0547">Nucleotide-binding</keyword>
<dbReference type="Pfam" id="PF00069">
    <property type="entry name" value="Pkinase"/>
    <property type="match status" value="1"/>
</dbReference>
<dbReference type="PROSITE" id="PS50011">
    <property type="entry name" value="PROTEIN_KINASE_DOM"/>
    <property type="match status" value="1"/>
</dbReference>
<dbReference type="InterPro" id="IPR000719">
    <property type="entry name" value="Prot_kinase_dom"/>
</dbReference>
<evidence type="ECO:0000256" key="5">
    <source>
        <dbReference type="ARBA" id="ARBA00022840"/>
    </source>
</evidence>
<evidence type="ECO:0000256" key="1">
    <source>
        <dbReference type="ARBA" id="ARBA00022527"/>
    </source>
</evidence>
<dbReference type="AlphaFoldDB" id="A0A060SQR1"/>
<gene>
    <name evidence="7" type="ORF">BN946_scf184402.g3</name>
</gene>